<dbReference type="SUPFAM" id="SSF56801">
    <property type="entry name" value="Acetyl-CoA synthetase-like"/>
    <property type="match status" value="1"/>
</dbReference>
<accession>A0A0F9KGA5</accession>
<dbReference type="Pfam" id="PF13193">
    <property type="entry name" value="AMP-binding_C"/>
    <property type="match status" value="1"/>
</dbReference>
<dbReference type="PANTHER" id="PTHR43767:SF1">
    <property type="entry name" value="NONRIBOSOMAL PEPTIDE SYNTHASE PES1 (EUROFUNG)-RELATED"/>
    <property type="match status" value="1"/>
</dbReference>
<comment type="caution">
    <text evidence="4">The sequence shown here is derived from an EMBL/GenBank/DDBJ whole genome shotgun (WGS) entry which is preliminary data.</text>
</comment>
<feature type="domain" description="AMP-binding enzyme C-terminal" evidence="3">
    <location>
        <begin position="55"/>
        <end position="133"/>
    </location>
</feature>
<organism evidence="4">
    <name type="scientific">marine sediment metagenome</name>
    <dbReference type="NCBI Taxonomy" id="412755"/>
    <lineage>
        <taxon>unclassified sequences</taxon>
        <taxon>metagenomes</taxon>
        <taxon>ecological metagenomes</taxon>
    </lineage>
</organism>
<sequence>NKPEETAETLKKHDDGKIWLHTGDIATMDKDGFFYFKLRLKRMIKSSGFNVYPAQVEDVLYKHPDVLEACVIGVPDEQQGQTVKAFVVLRDSNKESQALAKDLINFCQNNLLKWSCPREIEFYKELPKTLVGKINFKQLEEQEKAKLKSARKYLGK</sequence>
<proteinExistence type="inferred from homology"/>
<dbReference type="InterPro" id="IPR042099">
    <property type="entry name" value="ANL_N_sf"/>
</dbReference>
<feature type="non-terminal residue" evidence="4">
    <location>
        <position position="1"/>
    </location>
</feature>
<name>A0A0F9KGA5_9ZZZZ</name>
<dbReference type="InterPro" id="IPR050237">
    <property type="entry name" value="ATP-dep_AMP-bd_enzyme"/>
</dbReference>
<comment type="similarity">
    <text evidence="1">Belongs to the ATP-dependent AMP-binding enzyme family.</text>
</comment>
<keyword evidence="2" id="KW-0436">Ligase</keyword>
<gene>
    <name evidence="4" type="ORF">LCGC14_1638210</name>
</gene>
<dbReference type="InterPro" id="IPR025110">
    <property type="entry name" value="AMP-bd_C"/>
</dbReference>
<dbReference type="Gene3D" id="3.40.50.12780">
    <property type="entry name" value="N-terminal domain of ligase-like"/>
    <property type="match status" value="1"/>
</dbReference>
<reference evidence="4" key="1">
    <citation type="journal article" date="2015" name="Nature">
        <title>Complex archaea that bridge the gap between prokaryotes and eukaryotes.</title>
        <authorList>
            <person name="Spang A."/>
            <person name="Saw J.H."/>
            <person name="Jorgensen S.L."/>
            <person name="Zaremba-Niedzwiedzka K."/>
            <person name="Martijn J."/>
            <person name="Lind A.E."/>
            <person name="van Eijk R."/>
            <person name="Schleper C."/>
            <person name="Guy L."/>
            <person name="Ettema T.J."/>
        </authorList>
    </citation>
    <scope>NUCLEOTIDE SEQUENCE</scope>
</reference>
<evidence type="ECO:0000256" key="1">
    <source>
        <dbReference type="ARBA" id="ARBA00006432"/>
    </source>
</evidence>
<dbReference type="GO" id="GO:0016878">
    <property type="term" value="F:acid-thiol ligase activity"/>
    <property type="evidence" value="ECO:0007669"/>
    <property type="project" value="UniProtKB-ARBA"/>
</dbReference>
<dbReference type="EMBL" id="LAZR01013610">
    <property type="protein sequence ID" value="KKM21163.1"/>
    <property type="molecule type" value="Genomic_DNA"/>
</dbReference>
<dbReference type="AlphaFoldDB" id="A0A0F9KGA5"/>
<dbReference type="Gene3D" id="3.30.300.30">
    <property type="match status" value="1"/>
</dbReference>
<dbReference type="FunFam" id="3.30.300.30:FF:000008">
    <property type="entry name" value="2,3-dihydroxybenzoate-AMP ligase"/>
    <property type="match status" value="1"/>
</dbReference>
<dbReference type="InterPro" id="IPR045851">
    <property type="entry name" value="AMP-bd_C_sf"/>
</dbReference>
<evidence type="ECO:0000313" key="4">
    <source>
        <dbReference type="EMBL" id="KKM21163.1"/>
    </source>
</evidence>
<evidence type="ECO:0000259" key="3">
    <source>
        <dbReference type="Pfam" id="PF13193"/>
    </source>
</evidence>
<protein>
    <recommendedName>
        <fullName evidence="3">AMP-binding enzyme C-terminal domain-containing protein</fullName>
    </recommendedName>
</protein>
<dbReference type="PANTHER" id="PTHR43767">
    <property type="entry name" value="LONG-CHAIN-FATTY-ACID--COA LIGASE"/>
    <property type="match status" value="1"/>
</dbReference>
<evidence type="ECO:0000256" key="2">
    <source>
        <dbReference type="ARBA" id="ARBA00022598"/>
    </source>
</evidence>